<feature type="domain" description="NAD-dependent epimerase/dehydratase" evidence="2">
    <location>
        <begin position="3"/>
        <end position="115"/>
    </location>
</feature>
<dbReference type="Gene3D" id="3.40.50.720">
    <property type="entry name" value="NAD(P)-binding Rossmann-like Domain"/>
    <property type="match status" value="1"/>
</dbReference>
<dbReference type="EMBL" id="RJKM01000001">
    <property type="protein sequence ID" value="ROP36893.1"/>
    <property type="molecule type" value="Genomic_DNA"/>
</dbReference>
<dbReference type="PANTHER" id="PTHR14097">
    <property type="entry name" value="OXIDOREDUCTASE HTATIP2"/>
    <property type="match status" value="1"/>
</dbReference>
<evidence type="ECO:0000259" key="2">
    <source>
        <dbReference type="Pfam" id="PF01370"/>
    </source>
</evidence>
<dbReference type="OrthoDB" id="9798632at2"/>
<reference evidence="3 4" key="1">
    <citation type="submission" date="2018-11" db="EMBL/GenBank/DDBJ databases">
        <title>Sequencing the genomes of 1000 actinobacteria strains.</title>
        <authorList>
            <person name="Klenk H.-P."/>
        </authorList>
    </citation>
    <scope>NUCLEOTIDE SEQUENCE [LARGE SCALE GENOMIC DNA]</scope>
    <source>
        <strain evidence="3 4">DSM 44231</strain>
    </source>
</reference>
<comment type="subcellular location">
    <subcellularLocation>
        <location evidence="1">Membrane</location>
    </subcellularLocation>
</comment>
<evidence type="ECO:0000313" key="4">
    <source>
        <dbReference type="Proteomes" id="UP000268727"/>
    </source>
</evidence>
<dbReference type="GO" id="GO:0016020">
    <property type="term" value="C:membrane"/>
    <property type="evidence" value="ECO:0007669"/>
    <property type="project" value="UniProtKB-SubCell"/>
</dbReference>
<accession>A0A3N1H2Y0</accession>
<keyword evidence="4" id="KW-1185">Reference proteome</keyword>
<dbReference type="RefSeq" id="WP_123742790.1">
    <property type="nucleotide sequence ID" value="NZ_RJKM01000001.1"/>
</dbReference>
<comment type="caution">
    <text evidence="3">The sequence shown here is derived from an EMBL/GenBank/DDBJ whole genome shotgun (WGS) entry which is preliminary data.</text>
</comment>
<dbReference type="InterPro" id="IPR036291">
    <property type="entry name" value="NAD(P)-bd_dom_sf"/>
</dbReference>
<evidence type="ECO:0000313" key="3">
    <source>
        <dbReference type="EMBL" id="ROP36893.1"/>
    </source>
</evidence>
<dbReference type="SUPFAM" id="SSF51735">
    <property type="entry name" value="NAD(P)-binding Rossmann-fold domains"/>
    <property type="match status" value="1"/>
</dbReference>
<protein>
    <recommendedName>
        <fullName evidence="2">NAD-dependent epimerase/dehydratase domain-containing protein</fullName>
    </recommendedName>
</protein>
<dbReference type="PANTHER" id="PTHR14097:SF8">
    <property type="entry name" value="NAD(P)-BINDING DOMAIN-CONTAINING PROTEIN"/>
    <property type="match status" value="1"/>
</dbReference>
<dbReference type="Proteomes" id="UP000268727">
    <property type="component" value="Unassembled WGS sequence"/>
</dbReference>
<evidence type="ECO:0000256" key="1">
    <source>
        <dbReference type="ARBA" id="ARBA00004370"/>
    </source>
</evidence>
<gene>
    <name evidence="3" type="ORF">EDD40_2173</name>
</gene>
<organism evidence="3 4">
    <name type="scientific">Saccharothrix texasensis</name>
    <dbReference type="NCBI Taxonomy" id="103734"/>
    <lineage>
        <taxon>Bacteria</taxon>
        <taxon>Bacillati</taxon>
        <taxon>Actinomycetota</taxon>
        <taxon>Actinomycetes</taxon>
        <taxon>Pseudonocardiales</taxon>
        <taxon>Pseudonocardiaceae</taxon>
        <taxon>Saccharothrix</taxon>
    </lineage>
</organism>
<dbReference type="AlphaFoldDB" id="A0A3N1H2Y0"/>
<name>A0A3N1H2Y0_9PSEU</name>
<proteinExistence type="predicted"/>
<dbReference type="InterPro" id="IPR001509">
    <property type="entry name" value="Epimerase_deHydtase"/>
</dbReference>
<sequence>MKVIVFGATGMVGQGVLRECLLDPDVTAVLAVGRGGTGVSDPKLTELAHRDFTDFTGVADRLTGYDACFYCLGVSSVGRPPGEYEHITYDYTLAAARALAEVNPGSTFVYVSGAGTDPHGRARWARVKGRTEDDVIALPLQGYAFRPGFIQPLHGVKSKVRWYRGLYAVARRLYPVLSRLLPGHTTTTEQLGRAMLAVAKRGAPVRRLGSVGINAL</sequence>
<dbReference type="Pfam" id="PF01370">
    <property type="entry name" value="Epimerase"/>
    <property type="match status" value="1"/>
</dbReference>